<comment type="similarity">
    <text evidence="1">Belongs to the short-chain dehydrogenases/reductases (SDR) family.</text>
</comment>
<keyword evidence="5" id="KW-1185">Reference proteome</keyword>
<keyword evidence="2" id="KW-0521">NADP</keyword>
<dbReference type="InParanoid" id="A0A2J6T3A2"/>
<sequence length="293" mass="30894">MPSIPSAQNLFALDGLVAVVTGGGSGIGLMISRALASNGASSVYILGLPDDPLEEVAKQSAHSNIRPIVCDVTSKAQLQLAVDQITQETGHINLLVCNAGMAPPQYETQPSETSSIKEVREYYFNTLQVEEHAATFNLNTTAVLLTVFAFLELLDAGNKAAEAAGSSLPRSQVVTVSSAGGFFRGYGDFVYNASKAATTHMMKHMATALVPWDIRCNVIAPGWFPSRITAELVKEFEPTGGVMPKALVPAQRIGAEEEMAGTILYLASKAGGYCNGSVVLVDGGVLSIHPSTY</sequence>
<dbReference type="GeneID" id="36588688"/>
<protein>
    <submittedName>
        <fullName evidence="4">Short chain dehydrogenase/reductase family protein</fullName>
    </submittedName>
</protein>
<reference evidence="4 5" key="1">
    <citation type="submission" date="2016-04" db="EMBL/GenBank/DDBJ databases">
        <title>A degradative enzymes factory behind the ericoid mycorrhizal symbiosis.</title>
        <authorList>
            <consortium name="DOE Joint Genome Institute"/>
            <person name="Martino E."/>
            <person name="Morin E."/>
            <person name="Grelet G."/>
            <person name="Kuo A."/>
            <person name="Kohler A."/>
            <person name="Daghino S."/>
            <person name="Barry K."/>
            <person name="Choi C."/>
            <person name="Cichocki N."/>
            <person name="Clum A."/>
            <person name="Copeland A."/>
            <person name="Hainaut M."/>
            <person name="Haridas S."/>
            <person name="Labutti K."/>
            <person name="Lindquist E."/>
            <person name="Lipzen A."/>
            <person name="Khouja H.-R."/>
            <person name="Murat C."/>
            <person name="Ohm R."/>
            <person name="Olson A."/>
            <person name="Spatafora J."/>
            <person name="Veneault-Fourrey C."/>
            <person name="Henrissat B."/>
            <person name="Grigoriev I."/>
            <person name="Martin F."/>
            <person name="Perotto S."/>
        </authorList>
    </citation>
    <scope>NUCLEOTIDE SEQUENCE [LARGE SCALE GENOMIC DNA]</scope>
    <source>
        <strain evidence="4 5">E</strain>
    </source>
</reference>
<evidence type="ECO:0000256" key="2">
    <source>
        <dbReference type="ARBA" id="ARBA00022857"/>
    </source>
</evidence>
<dbReference type="STRING" id="1095630.A0A2J6T3A2"/>
<organism evidence="4 5">
    <name type="scientific">Hyaloscypha bicolor E</name>
    <dbReference type="NCBI Taxonomy" id="1095630"/>
    <lineage>
        <taxon>Eukaryota</taxon>
        <taxon>Fungi</taxon>
        <taxon>Dikarya</taxon>
        <taxon>Ascomycota</taxon>
        <taxon>Pezizomycotina</taxon>
        <taxon>Leotiomycetes</taxon>
        <taxon>Helotiales</taxon>
        <taxon>Hyaloscyphaceae</taxon>
        <taxon>Hyaloscypha</taxon>
        <taxon>Hyaloscypha bicolor</taxon>
    </lineage>
</organism>
<dbReference type="InterPro" id="IPR002347">
    <property type="entry name" value="SDR_fam"/>
</dbReference>
<evidence type="ECO:0000256" key="1">
    <source>
        <dbReference type="ARBA" id="ARBA00006484"/>
    </source>
</evidence>
<evidence type="ECO:0000313" key="4">
    <source>
        <dbReference type="EMBL" id="PMD57502.1"/>
    </source>
</evidence>
<dbReference type="PANTHER" id="PTHR43618">
    <property type="entry name" value="7-ALPHA-HYDROXYSTEROID DEHYDROGENASE"/>
    <property type="match status" value="1"/>
</dbReference>
<dbReference type="Pfam" id="PF00106">
    <property type="entry name" value="adh_short"/>
    <property type="match status" value="1"/>
</dbReference>
<proteinExistence type="inferred from homology"/>
<dbReference type="RefSeq" id="XP_024734406.1">
    <property type="nucleotide sequence ID" value="XM_024880611.1"/>
</dbReference>
<dbReference type="EMBL" id="KZ613846">
    <property type="protein sequence ID" value="PMD57502.1"/>
    <property type="molecule type" value="Genomic_DNA"/>
</dbReference>
<dbReference type="InterPro" id="IPR020904">
    <property type="entry name" value="Sc_DH/Rdtase_CS"/>
</dbReference>
<gene>
    <name evidence="4" type="ORF">K444DRAFT_614899</name>
</gene>
<dbReference type="InterPro" id="IPR052178">
    <property type="entry name" value="Sec_Metab_Biosynth_SDR"/>
</dbReference>
<accession>A0A2J6T3A2</accession>
<dbReference type="Proteomes" id="UP000235371">
    <property type="component" value="Unassembled WGS sequence"/>
</dbReference>
<evidence type="ECO:0000256" key="3">
    <source>
        <dbReference type="ARBA" id="ARBA00023002"/>
    </source>
</evidence>
<dbReference type="SUPFAM" id="SSF51735">
    <property type="entry name" value="NAD(P)-binding Rossmann-fold domains"/>
    <property type="match status" value="1"/>
</dbReference>
<dbReference type="GO" id="GO:0016491">
    <property type="term" value="F:oxidoreductase activity"/>
    <property type="evidence" value="ECO:0007669"/>
    <property type="project" value="UniProtKB-KW"/>
</dbReference>
<dbReference type="PANTHER" id="PTHR43618:SF18">
    <property type="entry name" value="SHORT CHAIN DEHYDROGENASE_REDUCTASE FAMILY (AFU_ORTHOLOGUE AFUA_5G12480)"/>
    <property type="match status" value="1"/>
</dbReference>
<evidence type="ECO:0000313" key="5">
    <source>
        <dbReference type="Proteomes" id="UP000235371"/>
    </source>
</evidence>
<dbReference type="OrthoDB" id="2898618at2759"/>
<dbReference type="AlphaFoldDB" id="A0A2J6T3A2"/>
<dbReference type="Gene3D" id="3.40.50.720">
    <property type="entry name" value="NAD(P)-binding Rossmann-like Domain"/>
    <property type="match status" value="1"/>
</dbReference>
<dbReference type="InterPro" id="IPR036291">
    <property type="entry name" value="NAD(P)-bd_dom_sf"/>
</dbReference>
<dbReference type="PRINTS" id="PR00081">
    <property type="entry name" value="GDHRDH"/>
</dbReference>
<dbReference type="PROSITE" id="PS00061">
    <property type="entry name" value="ADH_SHORT"/>
    <property type="match status" value="1"/>
</dbReference>
<name>A0A2J6T3A2_9HELO</name>
<dbReference type="CDD" id="cd05233">
    <property type="entry name" value="SDR_c"/>
    <property type="match status" value="1"/>
</dbReference>
<keyword evidence="3" id="KW-0560">Oxidoreductase</keyword>